<dbReference type="AlphaFoldDB" id="A0A024LRX7"/>
<sequence>MSDNNRKNLQEEKQNHEQHDSVEEFTQIFNSNTQNRNQNSHHTHSSLESDYSIPQTPFQNDDFDLPFLEDNFENNSVGDLPFDGQDEQWNLQSNVNNPTSTDTAAPALNRSEKNSSFSEGMHSYSPHNDEEQILEALSPLPIQKNEGLQDKTAQTNIDPFFETDDFNANLENFFLDEIDEQNKNTVTKKAYEETEAFLQTNAQQPTTNNTQSNYDDKQSAYHTPVNSPYEMRANQQNLGNNHYDGGFLKQEDETAKITEYKDAQTQYSQNNINTTEDISHQNSMSEIWNNQNNLSDTQASSEPFNTPQTENFFVDEHSHNNNPPPEVDTYKFADEIVEKTEPIMASKILYEAPKHDVPADGLQKEFSEVFNVGNVSSEDFLQQQQDDFFNEIFHHTKQDPEESSPLNTLQQSANHSSVENKEQSFPPPSNSSQHKSADEVPTHVLATAYSRNFIRKSFIKGIILFALIAISIFSYFRFISPSENESPLIIHADNTPFKVKPETTETENNVTHDLKIYNQKNSKDETQESAQQPLVDSSETPENLTVLNEKAPENEEAPENTSSASSHDEPNIEDAITEALDHTVPTREVQTVIVKADGTMVLAPAHQTNEKLADQSTEPTNQSEAINQSADQPQNDSVDSVQSSNINNNQAEDDTATNIDTIIAESASIPDDGNFFTPDESPSIPNTEKKTKDSFIPVPLSVKPNPTAQTHSDDRSNLSAQVTTQNSENYYVQLASHPTSELAENSLRKLKSKFGSLIGERPFNIQSTSIPEKGTYYRVRIQTQNRNEAINLCENIKISGGNCFVTR</sequence>
<gene>
    <name evidence="4" type="ORF">BN1046_01115</name>
</gene>
<keyword evidence="2" id="KW-0472">Membrane</keyword>
<dbReference type="PROSITE" id="PS51724">
    <property type="entry name" value="SPOR"/>
    <property type="match status" value="1"/>
</dbReference>
<dbReference type="Gene3D" id="3.30.70.1070">
    <property type="entry name" value="Sporulation related repeat"/>
    <property type="match status" value="1"/>
</dbReference>
<accession>A0A024LRX7</accession>
<organism evidence="4">
    <name type="scientific">Bartonella schoenbuchensis</name>
    <dbReference type="NCBI Taxonomy" id="165694"/>
    <lineage>
        <taxon>Bacteria</taxon>
        <taxon>Pseudomonadati</taxon>
        <taxon>Pseudomonadota</taxon>
        <taxon>Alphaproteobacteria</taxon>
        <taxon>Hyphomicrobiales</taxon>
        <taxon>Bartonellaceae</taxon>
        <taxon>Bartonella</taxon>
    </lineage>
</organism>
<keyword evidence="2" id="KW-1133">Transmembrane helix</keyword>
<feature type="compositionally biased region" description="Polar residues" evidence="1">
    <location>
        <begin position="27"/>
        <end position="38"/>
    </location>
</feature>
<feature type="compositionally biased region" description="Polar residues" evidence="1">
    <location>
        <begin position="404"/>
        <end position="417"/>
    </location>
</feature>
<feature type="region of interest" description="Disordered" evidence="1">
    <location>
        <begin position="500"/>
        <end position="569"/>
    </location>
</feature>
<feature type="compositionally biased region" description="Polar residues" evidence="1">
    <location>
        <begin position="45"/>
        <end position="59"/>
    </location>
</feature>
<feature type="compositionally biased region" description="Basic and acidic residues" evidence="1">
    <location>
        <begin position="510"/>
        <end position="526"/>
    </location>
</feature>
<feature type="region of interest" description="Disordered" evidence="1">
    <location>
        <begin position="669"/>
        <end position="698"/>
    </location>
</feature>
<feature type="region of interest" description="Disordered" evidence="1">
    <location>
        <begin position="293"/>
        <end position="326"/>
    </location>
</feature>
<dbReference type="GO" id="GO:0042834">
    <property type="term" value="F:peptidoglycan binding"/>
    <property type="evidence" value="ECO:0007669"/>
    <property type="project" value="InterPro"/>
</dbReference>
<feature type="region of interest" description="Disordered" evidence="1">
    <location>
        <begin position="609"/>
        <end position="656"/>
    </location>
</feature>
<evidence type="ECO:0000256" key="1">
    <source>
        <dbReference type="SAM" id="MobiDB-lite"/>
    </source>
</evidence>
<feature type="domain" description="SPOR" evidence="3">
    <location>
        <begin position="724"/>
        <end position="807"/>
    </location>
</feature>
<evidence type="ECO:0000313" key="4">
    <source>
        <dbReference type="EMBL" id="CDP80197.1"/>
    </source>
</evidence>
<name>A0A024LRX7_9HYPH</name>
<feature type="transmembrane region" description="Helical" evidence="2">
    <location>
        <begin position="458"/>
        <end position="478"/>
    </location>
</feature>
<feature type="compositionally biased region" description="Polar residues" evidence="1">
    <location>
        <begin position="614"/>
        <end position="656"/>
    </location>
</feature>
<reference evidence="4" key="1">
    <citation type="submission" date="2013-11" db="EMBL/GenBank/DDBJ databases">
        <authorList>
            <person name="GENOMES U."/>
        </authorList>
    </citation>
    <scope>NUCLEOTIDE SEQUENCE</scope>
    <source>
        <strain evidence="4">MVT06</strain>
    </source>
</reference>
<feature type="compositionally biased region" description="Polar residues" evidence="1">
    <location>
        <begin position="528"/>
        <end position="546"/>
    </location>
</feature>
<dbReference type="InterPro" id="IPR036680">
    <property type="entry name" value="SPOR-like_sf"/>
</dbReference>
<evidence type="ECO:0000259" key="3">
    <source>
        <dbReference type="PROSITE" id="PS51724"/>
    </source>
</evidence>
<reference evidence="4" key="2">
    <citation type="submission" date="2014-05" db="EMBL/GenBank/DDBJ databases">
        <title>Genome sequencing of Bartonella spp. isolated from human blood.</title>
        <authorList>
            <person name="Raoult D."/>
        </authorList>
    </citation>
    <scope>NUCLEOTIDE SEQUENCE</scope>
    <source>
        <strain evidence="4">MVT06</strain>
    </source>
</reference>
<feature type="region of interest" description="Disordered" evidence="1">
    <location>
        <begin position="1"/>
        <end position="127"/>
    </location>
</feature>
<keyword evidence="2" id="KW-0812">Transmembrane</keyword>
<protein>
    <submittedName>
        <fullName evidence="4">Hypothetical membrane protein</fullName>
    </submittedName>
</protein>
<evidence type="ECO:0000256" key="2">
    <source>
        <dbReference type="SAM" id="Phobius"/>
    </source>
</evidence>
<dbReference type="EMBL" id="HG977196">
    <property type="protein sequence ID" value="CDP80197.1"/>
    <property type="molecule type" value="Genomic_DNA"/>
</dbReference>
<feature type="region of interest" description="Disordered" evidence="1">
    <location>
        <begin position="397"/>
        <end position="438"/>
    </location>
</feature>
<feature type="compositionally biased region" description="Polar residues" evidence="1">
    <location>
        <begin position="87"/>
        <end position="103"/>
    </location>
</feature>
<dbReference type="Pfam" id="PF05036">
    <property type="entry name" value="SPOR"/>
    <property type="match status" value="1"/>
</dbReference>
<proteinExistence type="predicted"/>
<feature type="compositionally biased region" description="Polar residues" evidence="1">
    <location>
        <begin position="293"/>
        <end position="311"/>
    </location>
</feature>
<feature type="compositionally biased region" description="Basic and acidic residues" evidence="1">
    <location>
        <begin position="1"/>
        <end position="22"/>
    </location>
</feature>
<dbReference type="InterPro" id="IPR007730">
    <property type="entry name" value="SPOR-like_dom"/>
</dbReference>